<name>A0A074VCU0_AURM1</name>
<dbReference type="STRING" id="1043003.A0A074VCU0"/>
<feature type="compositionally biased region" description="Polar residues" evidence="7">
    <location>
        <begin position="505"/>
        <end position="531"/>
    </location>
</feature>
<evidence type="ECO:0000256" key="4">
    <source>
        <dbReference type="ARBA" id="ARBA00023321"/>
    </source>
</evidence>
<dbReference type="Pfam" id="PF13637">
    <property type="entry name" value="Ank_4"/>
    <property type="match status" value="1"/>
</dbReference>
<dbReference type="InterPro" id="IPR018004">
    <property type="entry name" value="KilA/APSES_HTH"/>
</dbReference>
<evidence type="ECO:0000256" key="6">
    <source>
        <dbReference type="SAM" id="Coils"/>
    </source>
</evidence>
<evidence type="ECO:0000313" key="9">
    <source>
        <dbReference type="EMBL" id="KEQ58153.1"/>
    </source>
</evidence>
<dbReference type="GO" id="GO:0048315">
    <property type="term" value="P:conidium formation"/>
    <property type="evidence" value="ECO:0007669"/>
    <property type="project" value="UniProtKB-KW"/>
</dbReference>
<dbReference type="SUPFAM" id="SSF54616">
    <property type="entry name" value="DNA-binding domain of Mlu1-box binding protein MBP1"/>
    <property type="match status" value="1"/>
</dbReference>
<dbReference type="AlphaFoldDB" id="A0A074VCU0"/>
<keyword evidence="1" id="KW-0677">Repeat</keyword>
<dbReference type="Pfam" id="PF04383">
    <property type="entry name" value="KilA-N"/>
    <property type="match status" value="1"/>
</dbReference>
<dbReference type="Gene3D" id="3.10.260.10">
    <property type="entry name" value="Transcription regulator HTH, APSES-type DNA-binding domain"/>
    <property type="match status" value="1"/>
</dbReference>
<evidence type="ECO:0000256" key="1">
    <source>
        <dbReference type="ARBA" id="ARBA00022737"/>
    </source>
</evidence>
<organism evidence="9 10">
    <name type="scientific">Aureobasidium melanogenum (strain CBS 110374)</name>
    <name type="common">Aureobasidium pullulans var. melanogenum</name>
    <dbReference type="NCBI Taxonomy" id="1043003"/>
    <lineage>
        <taxon>Eukaryota</taxon>
        <taxon>Fungi</taxon>
        <taxon>Dikarya</taxon>
        <taxon>Ascomycota</taxon>
        <taxon>Pezizomycotina</taxon>
        <taxon>Dothideomycetes</taxon>
        <taxon>Dothideomycetidae</taxon>
        <taxon>Dothideales</taxon>
        <taxon>Saccotheciaceae</taxon>
        <taxon>Aureobasidium</taxon>
    </lineage>
</organism>
<feature type="domain" description="HTH APSES-type" evidence="8">
    <location>
        <begin position="1"/>
        <end position="109"/>
    </location>
</feature>
<keyword evidence="10" id="KW-1185">Reference proteome</keyword>
<dbReference type="GO" id="GO:0001228">
    <property type="term" value="F:DNA-binding transcription activator activity, RNA polymerase II-specific"/>
    <property type="evidence" value="ECO:0007669"/>
    <property type="project" value="UniProtKB-ARBA"/>
</dbReference>
<evidence type="ECO:0000256" key="3">
    <source>
        <dbReference type="ARBA" id="ARBA00023043"/>
    </source>
</evidence>
<dbReference type="PROSITE" id="PS51299">
    <property type="entry name" value="HTH_APSES"/>
    <property type="match status" value="1"/>
</dbReference>
<keyword evidence="3 5" id="KW-0040">ANK repeat</keyword>
<dbReference type="EMBL" id="KL584859">
    <property type="protein sequence ID" value="KEQ58153.1"/>
    <property type="molecule type" value="Genomic_DNA"/>
</dbReference>
<evidence type="ECO:0000259" key="8">
    <source>
        <dbReference type="PROSITE" id="PS51299"/>
    </source>
</evidence>
<dbReference type="SUPFAM" id="SSF48403">
    <property type="entry name" value="Ankyrin repeat"/>
    <property type="match status" value="1"/>
</dbReference>
<dbReference type="GeneID" id="63911928"/>
<dbReference type="InterPro" id="IPR003163">
    <property type="entry name" value="Tscrpt_reg_HTH_APSES-type"/>
</dbReference>
<dbReference type="GO" id="GO:0033309">
    <property type="term" value="C:SBF transcription complex"/>
    <property type="evidence" value="ECO:0007669"/>
    <property type="project" value="TreeGrafter"/>
</dbReference>
<evidence type="ECO:0000313" key="10">
    <source>
        <dbReference type="Proteomes" id="UP000030672"/>
    </source>
</evidence>
<dbReference type="Proteomes" id="UP000030672">
    <property type="component" value="Unassembled WGS sequence"/>
</dbReference>
<dbReference type="PROSITE" id="PS50297">
    <property type="entry name" value="ANK_REP_REGION"/>
    <property type="match status" value="2"/>
</dbReference>
<feature type="region of interest" description="Disordered" evidence="7">
    <location>
        <begin position="163"/>
        <end position="221"/>
    </location>
</feature>
<dbReference type="PROSITE" id="PS50088">
    <property type="entry name" value="ANK_REPEAT"/>
    <property type="match status" value="2"/>
</dbReference>
<dbReference type="SMART" id="SM00248">
    <property type="entry name" value="ANK"/>
    <property type="match status" value="2"/>
</dbReference>
<feature type="repeat" description="ANK" evidence="5">
    <location>
        <begin position="313"/>
        <end position="345"/>
    </location>
</feature>
<evidence type="ECO:0000256" key="2">
    <source>
        <dbReference type="ARBA" id="ARBA00022969"/>
    </source>
</evidence>
<feature type="coiled-coil region" evidence="6">
    <location>
        <begin position="546"/>
        <end position="611"/>
    </location>
</feature>
<evidence type="ECO:0000256" key="7">
    <source>
        <dbReference type="SAM" id="MobiDB-lite"/>
    </source>
</evidence>
<dbReference type="InterPro" id="IPR036770">
    <property type="entry name" value="Ankyrin_rpt-contain_sf"/>
</dbReference>
<feature type="region of interest" description="Disordered" evidence="7">
    <location>
        <begin position="503"/>
        <end position="531"/>
    </location>
</feature>
<feature type="non-terminal residue" evidence="9">
    <location>
        <position position="1"/>
    </location>
</feature>
<feature type="compositionally biased region" description="Basic and acidic residues" evidence="7">
    <location>
        <begin position="212"/>
        <end position="221"/>
    </location>
</feature>
<protein>
    <submittedName>
        <fullName evidence="9">Apses-domain-containing protein</fullName>
    </submittedName>
</protein>
<accession>A0A074VCU0</accession>
<dbReference type="GO" id="GO:0003677">
    <property type="term" value="F:DNA binding"/>
    <property type="evidence" value="ECO:0007669"/>
    <property type="project" value="InterPro"/>
</dbReference>
<feature type="non-terminal residue" evidence="9">
    <location>
        <position position="753"/>
    </location>
</feature>
<dbReference type="InterPro" id="IPR036887">
    <property type="entry name" value="HTH_APSES_sf"/>
</dbReference>
<dbReference type="PANTHER" id="PTHR43828">
    <property type="entry name" value="ASPARAGINASE"/>
    <property type="match status" value="1"/>
</dbReference>
<dbReference type="PANTHER" id="PTHR43828:SF3">
    <property type="entry name" value="CHROMO DOMAIN-CONTAINING PROTEIN"/>
    <property type="match status" value="1"/>
</dbReference>
<feature type="repeat" description="ANK" evidence="5">
    <location>
        <begin position="456"/>
        <end position="488"/>
    </location>
</feature>
<dbReference type="HOGENOM" id="CLU_009666_1_1_1"/>
<keyword evidence="4" id="KW-0183">Conidiation</keyword>
<dbReference type="Gene3D" id="1.25.40.20">
    <property type="entry name" value="Ankyrin repeat-containing domain"/>
    <property type="match status" value="1"/>
</dbReference>
<dbReference type="SMART" id="SM01252">
    <property type="entry name" value="KilA-N"/>
    <property type="match status" value="1"/>
</dbReference>
<sequence length="753" mass="82296">AVYSGVQVYEMEVNNIACMRRRSDGWLNATQILKVAGVDKGKRTKVLEKEILPGEHEKVQGGYGKYQGTWITYRRGREFCRQYGVEDLLLPLLEHDLDGSGAGQTTETPTKEQAMAANRKRFYAAGAQDRSGPATSNTFFQNISSMSSVALAALNKAARLNSPARPNHIRRSSQQQQNSSHSIMADASYQIPDSGYNTQSAAWRTAPGGQEPPRKRMRPNDDIPVDASIMSLDPTEPGESFLQSTQQYLEENVNGSDEPVTLPPLPTPMGIDEENKRLLLLDLFAESSRQDFASHPALLSLSPQDLDIPLDPSANTALHWAATLSRVPLLRLLIQKGANIFRGNAAGQSALISAVLVNNCCEHSSFPDVLELLSPLIEVRDAQARTILHHIAVSCGIKGRAPSSKYYLEALLEFLVRSVSKPAPVENGSATPGQAGKERMNLMRFLTHIVNARDKAGNTALNLAARIGNRGIIQQLLEVKADPTIPNQKGITARDFGVGIEDENGQANAGFNNPSNIDPIFSQSQAPNQQNQDVISSLTSMLTANLAQHKQLLAEKTTQIDKLNAQIQELSAVAKTESDQLATLQRRAKSRSEAQSKIANLKRILEERHRNGRKVTKTNTVVGDADKSVSPVLAIVDQLPSNVTDPAQAVQQLSPPLQQQILNNAPSVAELRALKTIYETNNDRLHQKSTQLKSRSSQLEHLYRKVVSLCTGVAEDKVEDQLGALLAAVESEKGALGREEAGRVREFLIKVEG</sequence>
<dbReference type="RefSeq" id="XP_040875176.1">
    <property type="nucleotide sequence ID" value="XM_041018555.1"/>
</dbReference>
<reference evidence="9 10" key="1">
    <citation type="journal article" date="2014" name="BMC Genomics">
        <title>Genome sequencing of four Aureobasidium pullulans varieties: biotechnological potential, stress tolerance, and description of new species.</title>
        <authorList>
            <person name="Gostin Ar C."/>
            <person name="Ohm R.A."/>
            <person name="Kogej T."/>
            <person name="Sonjak S."/>
            <person name="Turk M."/>
            <person name="Zajc J."/>
            <person name="Zalar P."/>
            <person name="Grube M."/>
            <person name="Sun H."/>
            <person name="Han J."/>
            <person name="Sharma A."/>
            <person name="Chiniquy J."/>
            <person name="Ngan C.Y."/>
            <person name="Lipzen A."/>
            <person name="Barry K."/>
            <person name="Grigoriev I.V."/>
            <person name="Gunde-Cimerman N."/>
        </authorList>
    </citation>
    <scope>NUCLEOTIDE SEQUENCE [LARGE SCALE GENOMIC DNA]</scope>
    <source>
        <strain evidence="9 10">CBS 110374</strain>
    </source>
</reference>
<evidence type="ECO:0000256" key="5">
    <source>
        <dbReference type="PROSITE-ProRule" id="PRU00023"/>
    </source>
</evidence>
<gene>
    <name evidence="9" type="ORF">M437DRAFT_10237</name>
</gene>
<keyword evidence="2" id="KW-0749">Sporulation</keyword>
<dbReference type="GO" id="GO:0030907">
    <property type="term" value="C:MBF transcription complex"/>
    <property type="evidence" value="ECO:0007669"/>
    <property type="project" value="TreeGrafter"/>
</dbReference>
<dbReference type="GO" id="GO:0003713">
    <property type="term" value="F:transcription coactivator activity"/>
    <property type="evidence" value="ECO:0007669"/>
    <property type="project" value="TreeGrafter"/>
</dbReference>
<keyword evidence="6" id="KW-0175">Coiled coil</keyword>
<dbReference type="InterPro" id="IPR051642">
    <property type="entry name" value="SWI6-like"/>
</dbReference>
<dbReference type="InterPro" id="IPR002110">
    <property type="entry name" value="Ankyrin_rpt"/>
</dbReference>
<dbReference type="Pfam" id="PF00023">
    <property type="entry name" value="Ank"/>
    <property type="match status" value="1"/>
</dbReference>
<proteinExistence type="predicted"/>
<dbReference type="GO" id="GO:0030435">
    <property type="term" value="P:sporulation resulting in formation of a cellular spore"/>
    <property type="evidence" value="ECO:0007669"/>
    <property type="project" value="UniProtKB-KW"/>
</dbReference>
<feature type="compositionally biased region" description="Low complexity" evidence="7">
    <location>
        <begin position="172"/>
        <end position="183"/>
    </location>
</feature>
<dbReference type="FunFam" id="3.10.260.10:FF:000001">
    <property type="entry name" value="APSES transcription factor (MbpA)"/>
    <property type="match status" value="1"/>
</dbReference>